<reference evidence="1" key="1">
    <citation type="journal article" date="2022" name="bioRxiv">
        <title>Genomics of Preaxostyla Flagellates Illuminates Evolutionary Transitions and the Path Towards Mitochondrial Loss.</title>
        <authorList>
            <person name="Novak L.V.F."/>
            <person name="Treitli S.C."/>
            <person name="Pyrih J."/>
            <person name="Halakuc P."/>
            <person name="Pipaliya S.V."/>
            <person name="Vacek V."/>
            <person name="Brzon O."/>
            <person name="Soukal P."/>
            <person name="Eme L."/>
            <person name="Dacks J.B."/>
            <person name="Karnkowska A."/>
            <person name="Elias M."/>
            <person name="Hampl V."/>
        </authorList>
    </citation>
    <scope>NUCLEOTIDE SEQUENCE</scope>
    <source>
        <strain evidence="1">RCP-MX</strain>
    </source>
</reference>
<gene>
    <name evidence="1" type="ORF">PAPYR_11889</name>
</gene>
<evidence type="ECO:0000313" key="1">
    <source>
        <dbReference type="EMBL" id="KAJ4453603.1"/>
    </source>
</evidence>
<dbReference type="Proteomes" id="UP001141327">
    <property type="component" value="Unassembled WGS sequence"/>
</dbReference>
<sequence>MLKKYGVGKNMYNEMMSVIHQFLSPEAGLPKDWRTLQERVNSLTPEGPIKPTRDEPGLLVLPLLPQLKRILQSDLARFIKWKPTPREGDHMRSYEDGEMFSSQADHTRYPFQLHLQVLGDEVSVAGWGSGQKVTAIYVAIRNWIDPSIGLDLSNACLVALIDDFHRNQATTKEIGFRDILQGVARELTQLYNREVQFEIPSLKLVVLPWGRMVPTICDYGMTMSLLCKVPQGLHACLHCIRSYLEAGYFRFIPQYPAPDAQERKLASKEHKAAINELGRLRATLEREIGDVATARGERKKAAAEGKVMTTTKTIKDKVKACHYYGPSLFDLLPFRESYRAYCYGYDRLHNSDLGLVGIVHDHLKAYFDLMDPPSLELVGLFNELDWTPFPRAGSKWSGLSGAARRNFALLLPFLLGSILVPDWKKHNRDSRLMLLARKRLPLTLFSGLYLLC</sequence>
<dbReference type="EMBL" id="JAPMOS010000239">
    <property type="protein sequence ID" value="KAJ4453603.1"/>
    <property type="molecule type" value="Genomic_DNA"/>
</dbReference>
<proteinExistence type="predicted"/>
<protein>
    <submittedName>
        <fullName evidence="1">Uncharacterized protein</fullName>
    </submittedName>
</protein>
<accession>A0ABQ8U6K8</accession>
<name>A0ABQ8U6K8_9EUKA</name>
<keyword evidence="2" id="KW-1185">Reference proteome</keyword>
<comment type="caution">
    <text evidence="1">The sequence shown here is derived from an EMBL/GenBank/DDBJ whole genome shotgun (WGS) entry which is preliminary data.</text>
</comment>
<evidence type="ECO:0000313" key="2">
    <source>
        <dbReference type="Proteomes" id="UP001141327"/>
    </source>
</evidence>
<organism evidence="1 2">
    <name type="scientific">Paratrimastix pyriformis</name>
    <dbReference type="NCBI Taxonomy" id="342808"/>
    <lineage>
        <taxon>Eukaryota</taxon>
        <taxon>Metamonada</taxon>
        <taxon>Preaxostyla</taxon>
        <taxon>Paratrimastigidae</taxon>
        <taxon>Paratrimastix</taxon>
    </lineage>
</organism>